<proteinExistence type="predicted"/>
<name>A0A645CY24_9ZZZZ</name>
<protein>
    <submittedName>
        <fullName evidence="1">Uncharacterized protein</fullName>
    </submittedName>
</protein>
<reference evidence="1" key="1">
    <citation type="submission" date="2019-08" db="EMBL/GenBank/DDBJ databases">
        <authorList>
            <person name="Kucharzyk K."/>
            <person name="Murdoch R.W."/>
            <person name="Higgins S."/>
            <person name="Loffler F."/>
        </authorList>
    </citation>
    <scope>NUCLEOTIDE SEQUENCE</scope>
</reference>
<evidence type="ECO:0000313" key="1">
    <source>
        <dbReference type="EMBL" id="MPM81728.1"/>
    </source>
</evidence>
<accession>A0A645CY24</accession>
<dbReference type="AlphaFoldDB" id="A0A645CY24"/>
<organism evidence="1">
    <name type="scientific">bioreactor metagenome</name>
    <dbReference type="NCBI Taxonomy" id="1076179"/>
    <lineage>
        <taxon>unclassified sequences</taxon>
        <taxon>metagenomes</taxon>
        <taxon>ecological metagenomes</taxon>
    </lineage>
</organism>
<comment type="caution">
    <text evidence="1">The sequence shown here is derived from an EMBL/GenBank/DDBJ whole genome shotgun (WGS) entry which is preliminary data.</text>
</comment>
<dbReference type="EMBL" id="VSSQ01030996">
    <property type="protein sequence ID" value="MPM81728.1"/>
    <property type="molecule type" value="Genomic_DNA"/>
</dbReference>
<sequence length="269" mass="30739">MDELSALGRRSAHDGVICLFELVPEKQRFVSGGGSFVPRKDDNSLRVGVQTVHGINFLKERFHLGEQVAFRFHARIFIDNNAVLVQIHAPAHGERGQQRNLRGKRAFVLPRRRGEKRHRLLERGVRQRQRIRPEANLRARLCVRRVPLVAFDRQSRMGKLHADLVRPARIERYVQNRLAAGFSEQAVAQNRFLCAGFVWLGNAGGKRSFVFHQIIGQRFPRFRLAKDDSAVAFFRLVGAELLGEPRGGLARFCKRHYSADRAVEPVNQP</sequence>
<gene>
    <name evidence="1" type="ORF">SDC9_128785</name>
</gene>